<dbReference type="HOGENOM" id="CLU_745179_0_0_2"/>
<dbReference type="OrthoDB" id="157586at2157"/>
<gene>
    <name evidence="3" type="ordered locus">Halxa_3625</name>
</gene>
<dbReference type="AlphaFoldDB" id="F8DAZ3"/>
<feature type="transmembrane region" description="Helical" evidence="1">
    <location>
        <begin position="301"/>
        <end position="323"/>
    </location>
</feature>
<evidence type="ECO:0000313" key="3">
    <source>
        <dbReference type="EMBL" id="AEH38234.1"/>
    </source>
</evidence>
<dbReference type="InterPro" id="IPR003675">
    <property type="entry name" value="Rce1/LyrA-like_dom"/>
</dbReference>
<dbReference type="eggNOG" id="arCOG02767">
    <property type="taxonomic scope" value="Archaea"/>
</dbReference>
<feature type="transmembrane region" description="Helical" evidence="1">
    <location>
        <begin position="268"/>
        <end position="289"/>
    </location>
</feature>
<keyword evidence="1" id="KW-0472">Membrane</keyword>
<organism evidence="3 4">
    <name type="scientific">Halopiger xanaduensis (strain DSM 18323 / JCM 14033 / SH-6)</name>
    <dbReference type="NCBI Taxonomy" id="797210"/>
    <lineage>
        <taxon>Archaea</taxon>
        <taxon>Methanobacteriati</taxon>
        <taxon>Methanobacteriota</taxon>
        <taxon>Stenosarchaea group</taxon>
        <taxon>Halobacteria</taxon>
        <taxon>Halobacteriales</taxon>
        <taxon>Natrialbaceae</taxon>
        <taxon>Halopiger</taxon>
    </lineage>
</organism>
<feature type="transmembrane region" description="Helical" evidence="1">
    <location>
        <begin position="226"/>
        <end position="248"/>
    </location>
</feature>
<evidence type="ECO:0000256" key="1">
    <source>
        <dbReference type="SAM" id="Phobius"/>
    </source>
</evidence>
<dbReference type="Pfam" id="PF02517">
    <property type="entry name" value="Rce1-like"/>
    <property type="match status" value="1"/>
</dbReference>
<dbReference type="RefSeq" id="WP_013881122.1">
    <property type="nucleotide sequence ID" value="NC_015666.1"/>
</dbReference>
<reference evidence="3 4" key="1">
    <citation type="journal article" date="2012" name="Stand. Genomic Sci.">
        <title>Complete genome sequence of Halopiger xanaduensis type strain (SH-6(T)).</title>
        <authorList>
            <person name="Anderson I."/>
            <person name="Tindall B.J."/>
            <person name="Rohde M."/>
            <person name="Lucas S."/>
            <person name="Han J."/>
            <person name="Lapidus A."/>
            <person name="Cheng J.F."/>
            <person name="Goodwin L."/>
            <person name="Pitluck S."/>
            <person name="Peters L."/>
            <person name="Pati A."/>
            <person name="Mikhailova N."/>
            <person name="Pagani I."/>
            <person name="Teshima H."/>
            <person name="Han C."/>
            <person name="Tapia R."/>
            <person name="Land M."/>
            <person name="Woyke T."/>
            <person name="Klenk H.P."/>
            <person name="Kyrpides N."/>
            <person name="Ivanova N."/>
        </authorList>
    </citation>
    <scope>NUCLEOTIDE SEQUENCE [LARGE SCALE GENOMIC DNA]</scope>
    <source>
        <strain evidence="4">DSM 18323 / JCM 14033 / SH-6</strain>
    </source>
</reference>
<dbReference type="KEGG" id="hxa:Halxa_3625"/>
<keyword evidence="1" id="KW-1133">Transmembrane helix</keyword>
<proteinExistence type="predicted"/>
<keyword evidence="4" id="KW-1185">Reference proteome</keyword>
<dbReference type="EMBL" id="CP002839">
    <property type="protein sequence ID" value="AEH38234.1"/>
    <property type="molecule type" value="Genomic_DNA"/>
</dbReference>
<dbReference type="PANTHER" id="PTHR36435:SF1">
    <property type="entry name" value="CAAX AMINO TERMINAL PROTEASE FAMILY PROTEIN"/>
    <property type="match status" value="1"/>
</dbReference>
<protein>
    <submittedName>
        <fullName evidence="3">Abortive infection protein</fullName>
    </submittedName>
</protein>
<feature type="transmembrane region" description="Helical" evidence="1">
    <location>
        <begin position="148"/>
        <end position="174"/>
    </location>
</feature>
<dbReference type="PANTHER" id="PTHR36435">
    <property type="entry name" value="SLR1288 PROTEIN"/>
    <property type="match status" value="1"/>
</dbReference>
<dbReference type="Proteomes" id="UP000006794">
    <property type="component" value="Chromosome"/>
</dbReference>
<feature type="transmembrane region" description="Helical" evidence="1">
    <location>
        <begin position="354"/>
        <end position="374"/>
    </location>
</feature>
<dbReference type="InterPro" id="IPR052710">
    <property type="entry name" value="CAAX_protease"/>
</dbReference>
<sequence>MTETARADDAAPIASDAVPGIGTVLAAVTMAATFVPVTRGVDSPAVSGAAAFAVAAVLAFLARRHGVADRRIAAAVAAASSVVVLLCAGYALNQGVAASVNVPGVGISLSLVFTAFVTAGLSVGVGVADYFGVGPSGLKARSLQTATLGLLGFGGLFAAQIATLFLVVPVVMVLNVPFESLSDVQLTVVSQFGMALGTAVLAVGYLSASDLDRSFLDLSVPSKRDLGWIVGGVVVIFGAIMAITFVFQTAGVESAEHGTTQQAAENPTILLVLIPASILVIGPFEELLYRNVIQKSLYGTFSRYGAVVVGSVIFAIIHTQAYWTAGPGQVAASLGTVFGLSIVLGTVYERTDNLVVPALVHGIYNAVVFANLYVGYV</sequence>
<evidence type="ECO:0000313" key="4">
    <source>
        <dbReference type="Proteomes" id="UP000006794"/>
    </source>
</evidence>
<feature type="transmembrane region" description="Helical" evidence="1">
    <location>
        <begin position="186"/>
        <end position="206"/>
    </location>
</feature>
<dbReference type="GeneID" id="10798571"/>
<feature type="transmembrane region" description="Helical" evidence="1">
    <location>
        <begin position="329"/>
        <end position="347"/>
    </location>
</feature>
<evidence type="ECO:0000259" key="2">
    <source>
        <dbReference type="Pfam" id="PF02517"/>
    </source>
</evidence>
<feature type="transmembrane region" description="Helical" evidence="1">
    <location>
        <begin position="104"/>
        <end position="127"/>
    </location>
</feature>
<feature type="transmembrane region" description="Helical" evidence="1">
    <location>
        <begin position="45"/>
        <end position="62"/>
    </location>
</feature>
<dbReference type="STRING" id="797210.Halxa_3625"/>
<keyword evidence="1" id="KW-0812">Transmembrane</keyword>
<feature type="transmembrane region" description="Helical" evidence="1">
    <location>
        <begin position="74"/>
        <end position="92"/>
    </location>
</feature>
<dbReference type="GO" id="GO:0080120">
    <property type="term" value="P:CAAX-box protein maturation"/>
    <property type="evidence" value="ECO:0007669"/>
    <property type="project" value="UniProtKB-ARBA"/>
</dbReference>
<dbReference type="GO" id="GO:0004175">
    <property type="term" value="F:endopeptidase activity"/>
    <property type="evidence" value="ECO:0007669"/>
    <property type="project" value="UniProtKB-ARBA"/>
</dbReference>
<accession>F8DAZ3</accession>
<feature type="domain" description="CAAX prenyl protease 2/Lysostaphin resistance protein A-like" evidence="2">
    <location>
        <begin position="270"/>
        <end position="367"/>
    </location>
</feature>
<name>F8DAZ3_HALXS</name>